<dbReference type="STRING" id="264951.A0A443HK59"/>
<evidence type="ECO:0000313" key="2">
    <source>
        <dbReference type="Proteomes" id="UP000283841"/>
    </source>
</evidence>
<proteinExistence type="predicted"/>
<accession>A0A443HK59</accession>
<evidence type="ECO:0008006" key="3">
    <source>
        <dbReference type="Google" id="ProtNLM"/>
    </source>
</evidence>
<keyword evidence="2" id="KW-1185">Reference proteome</keyword>
<dbReference type="GeneID" id="39600796"/>
<name>A0A443HK59_BYSSP</name>
<organism evidence="1 2">
    <name type="scientific">Byssochlamys spectabilis</name>
    <name type="common">Paecilomyces variotii</name>
    <dbReference type="NCBI Taxonomy" id="264951"/>
    <lineage>
        <taxon>Eukaryota</taxon>
        <taxon>Fungi</taxon>
        <taxon>Dikarya</taxon>
        <taxon>Ascomycota</taxon>
        <taxon>Pezizomycotina</taxon>
        <taxon>Eurotiomycetes</taxon>
        <taxon>Eurotiomycetidae</taxon>
        <taxon>Eurotiales</taxon>
        <taxon>Thermoascaceae</taxon>
        <taxon>Paecilomyces</taxon>
    </lineage>
</organism>
<comment type="caution">
    <text evidence="1">The sequence shown here is derived from an EMBL/GenBank/DDBJ whole genome shotgun (WGS) entry which is preliminary data.</text>
</comment>
<protein>
    <recommendedName>
        <fullName evidence="3">ABM domain-containing protein</fullName>
    </recommendedName>
</protein>
<sequence>MDSSRTIDGRRRFLTYPNGPKVVWTKLQVPLGVELDTDHWAGYFQPLLHAEGHKSTVWAKVQGSTDLVILATLWHTTSELRDFMASPSAQLYTESLASIGIIPLVSYETIPKGTIWFRALPRSFTQLFWVYFPAPMTQAQQAQITSLKGMLPPALGFSMPRNLSVQTHIPAQSWATQIEDLHGQKAQLVLWLHLWRDARKAEWRHLSKGNETSMEEFIEDLEKVGAIEWKEDFYEFKTLLRL</sequence>
<reference evidence="1 2" key="1">
    <citation type="journal article" date="2018" name="Front. Microbiol.">
        <title>Genomic and genetic insights into a cosmopolitan fungus, Paecilomyces variotii (Eurotiales).</title>
        <authorList>
            <person name="Urquhart A.S."/>
            <person name="Mondo S.J."/>
            <person name="Makela M.R."/>
            <person name="Hane J.K."/>
            <person name="Wiebenga A."/>
            <person name="He G."/>
            <person name="Mihaltcheva S."/>
            <person name="Pangilinan J."/>
            <person name="Lipzen A."/>
            <person name="Barry K."/>
            <person name="de Vries R.P."/>
            <person name="Grigoriev I.V."/>
            <person name="Idnurm A."/>
        </authorList>
    </citation>
    <scope>NUCLEOTIDE SEQUENCE [LARGE SCALE GENOMIC DNA]</scope>
    <source>
        <strain evidence="1 2">CBS 101075</strain>
    </source>
</reference>
<dbReference type="Proteomes" id="UP000283841">
    <property type="component" value="Unassembled WGS sequence"/>
</dbReference>
<dbReference type="VEuPathDB" id="FungiDB:C8Q69DRAFT_480289"/>
<dbReference type="RefSeq" id="XP_028481886.1">
    <property type="nucleotide sequence ID" value="XM_028631519.1"/>
</dbReference>
<gene>
    <name evidence="1" type="ORF">C8Q69DRAFT_480289</name>
</gene>
<dbReference type="AlphaFoldDB" id="A0A443HK59"/>
<dbReference type="EMBL" id="RCNU01000014">
    <property type="protein sequence ID" value="RWQ92241.1"/>
    <property type="molecule type" value="Genomic_DNA"/>
</dbReference>
<evidence type="ECO:0000313" key="1">
    <source>
        <dbReference type="EMBL" id="RWQ92241.1"/>
    </source>
</evidence>